<dbReference type="PANTHER" id="PTHR10322:SF23">
    <property type="entry name" value="DNA POLYMERASE DELTA CATALYTIC SUBUNIT"/>
    <property type="match status" value="1"/>
</dbReference>
<evidence type="ECO:0000259" key="6">
    <source>
        <dbReference type="Pfam" id="PF24055"/>
    </source>
</evidence>
<dbReference type="InterPro" id="IPR056435">
    <property type="entry name" value="DPOD/Z_N"/>
</dbReference>
<comment type="catalytic activity">
    <reaction evidence="3">
        <text>DNA(n) + a 2'-deoxyribonucleoside 5'-triphosphate = DNA(n+1) + diphosphate</text>
        <dbReference type="Rhea" id="RHEA:22508"/>
        <dbReference type="Rhea" id="RHEA-COMP:17339"/>
        <dbReference type="Rhea" id="RHEA-COMP:17340"/>
        <dbReference type="ChEBI" id="CHEBI:33019"/>
        <dbReference type="ChEBI" id="CHEBI:61560"/>
        <dbReference type="ChEBI" id="CHEBI:173112"/>
        <dbReference type="EC" id="2.7.7.7"/>
    </reaction>
</comment>
<feature type="domain" description="DNA polymerase delta/zeta catalytic subunit N-terminal" evidence="6">
    <location>
        <begin position="150"/>
        <end position="230"/>
    </location>
</feature>
<dbReference type="Pfam" id="PF24055">
    <property type="entry name" value="POL3_N"/>
    <property type="match status" value="1"/>
</dbReference>
<dbReference type="InterPro" id="IPR006133">
    <property type="entry name" value="DNA-dir_DNA_pol_B_exonuc"/>
</dbReference>
<dbReference type="SUPFAM" id="SSF53098">
    <property type="entry name" value="Ribonuclease H-like"/>
    <property type="match status" value="1"/>
</dbReference>
<dbReference type="Gene3D" id="3.30.342.10">
    <property type="entry name" value="DNA Polymerase, chain B, domain 1"/>
    <property type="match status" value="1"/>
</dbReference>
<protein>
    <recommendedName>
        <fullName evidence="1">DNA polymerase delta catalytic subunit</fullName>
    </recommendedName>
    <alternativeName>
        <fullName evidence="2">3'-5' exodeoxyribonuclease</fullName>
    </alternativeName>
</protein>
<dbReference type="GO" id="GO:0006297">
    <property type="term" value="P:nucleotide-excision repair, DNA gap filling"/>
    <property type="evidence" value="ECO:0007669"/>
    <property type="project" value="TreeGrafter"/>
</dbReference>
<keyword evidence="7" id="KW-1185">Reference proteome</keyword>
<evidence type="ECO:0000256" key="3">
    <source>
        <dbReference type="ARBA" id="ARBA00049244"/>
    </source>
</evidence>
<dbReference type="InterPro" id="IPR036397">
    <property type="entry name" value="RNaseH_sf"/>
</dbReference>
<dbReference type="PANTHER" id="PTHR10322">
    <property type="entry name" value="DNA POLYMERASE CATALYTIC SUBUNIT"/>
    <property type="match status" value="1"/>
</dbReference>
<evidence type="ECO:0000259" key="5">
    <source>
        <dbReference type="Pfam" id="PF03104"/>
    </source>
</evidence>
<dbReference type="GO" id="GO:0043625">
    <property type="term" value="C:delta DNA polymerase complex"/>
    <property type="evidence" value="ECO:0007669"/>
    <property type="project" value="TreeGrafter"/>
</dbReference>
<dbReference type="Proteomes" id="UP000887566">
    <property type="component" value="Unplaced"/>
</dbReference>
<dbReference type="Pfam" id="PF03104">
    <property type="entry name" value="DNA_pol_B_exo1"/>
    <property type="match status" value="1"/>
</dbReference>
<feature type="region of interest" description="Disordered" evidence="4">
    <location>
        <begin position="77"/>
        <end position="107"/>
    </location>
</feature>
<dbReference type="AlphaFoldDB" id="A0A914WK30"/>
<dbReference type="WBParaSite" id="PSAMB.scaffold4487size14435.g24432.t1">
    <property type="protein sequence ID" value="PSAMB.scaffold4487size14435.g24432.t1"/>
    <property type="gene ID" value="PSAMB.scaffold4487size14435.g24432"/>
</dbReference>
<proteinExistence type="predicted"/>
<dbReference type="GO" id="GO:0045004">
    <property type="term" value="P:DNA replication proofreading"/>
    <property type="evidence" value="ECO:0007669"/>
    <property type="project" value="TreeGrafter"/>
</dbReference>
<feature type="domain" description="DNA-directed DNA polymerase family B exonuclease" evidence="5">
    <location>
        <begin position="255"/>
        <end position="376"/>
    </location>
</feature>
<evidence type="ECO:0000256" key="2">
    <source>
        <dbReference type="ARBA" id="ARBA00042791"/>
    </source>
</evidence>
<dbReference type="GO" id="GO:0003887">
    <property type="term" value="F:DNA-directed DNA polymerase activity"/>
    <property type="evidence" value="ECO:0007669"/>
    <property type="project" value="UniProtKB-EC"/>
</dbReference>
<evidence type="ECO:0000313" key="8">
    <source>
        <dbReference type="WBParaSite" id="PSAMB.scaffold4487size14435.g24432.t1"/>
    </source>
</evidence>
<dbReference type="GO" id="GO:0008296">
    <property type="term" value="F:3'-5'-DNA exonuclease activity"/>
    <property type="evidence" value="ECO:0007669"/>
    <property type="project" value="TreeGrafter"/>
</dbReference>
<dbReference type="InterPro" id="IPR012337">
    <property type="entry name" value="RNaseH-like_sf"/>
</dbReference>
<evidence type="ECO:0000313" key="7">
    <source>
        <dbReference type="Proteomes" id="UP000887566"/>
    </source>
</evidence>
<reference evidence="8" key="1">
    <citation type="submission" date="2022-11" db="UniProtKB">
        <authorList>
            <consortium name="WormBaseParasite"/>
        </authorList>
    </citation>
    <scope>IDENTIFICATION</scope>
</reference>
<accession>A0A914WK30</accession>
<dbReference type="GO" id="GO:0006287">
    <property type="term" value="P:base-excision repair, gap-filling"/>
    <property type="evidence" value="ECO:0007669"/>
    <property type="project" value="TreeGrafter"/>
</dbReference>
<dbReference type="Gene3D" id="3.30.420.10">
    <property type="entry name" value="Ribonuclease H-like superfamily/Ribonuclease H"/>
    <property type="match status" value="1"/>
</dbReference>
<evidence type="ECO:0000256" key="1">
    <source>
        <dbReference type="ARBA" id="ARBA00024411"/>
    </source>
</evidence>
<sequence>MTAFSFLYDLSSLEADYGAADIKECPLDVELVNTRNLQSNDDDNNDESKAVGFAAQLAAMNAEDDAVLEVEDEEAFDSPTADTGVVGPEQRFDDVTGARPPLPPGVGVDPKKTVCMQLVDLDHMIEDDKVVVRLFGATREGNSVCAMLRGFKPYLYVQAPDGFMPEHVEHAIDELDRLVKASSSHTIGVPRDLKHAVLGINIVMGENLYGYNHNKQSAFLKVTIAVPKLVGIVRKVCQEGVRLTGSSGPPANLRCFEANVDFEIRFMVDSKINGCCWVELPGGKYNFVDRKQYKSRCQLEVSLHWESLVVHAPEGDWADIAPLRILSFDIECAGRRGVFPEANQDPVIQIANMVQLQGESKPFIRNIFTLGTCAAIVGSEIEIYHFEESI</sequence>
<organism evidence="7 8">
    <name type="scientific">Plectus sambesii</name>
    <dbReference type="NCBI Taxonomy" id="2011161"/>
    <lineage>
        <taxon>Eukaryota</taxon>
        <taxon>Metazoa</taxon>
        <taxon>Ecdysozoa</taxon>
        <taxon>Nematoda</taxon>
        <taxon>Chromadorea</taxon>
        <taxon>Plectida</taxon>
        <taxon>Plectina</taxon>
        <taxon>Plectoidea</taxon>
        <taxon>Plectidae</taxon>
        <taxon>Plectus</taxon>
    </lineage>
</organism>
<dbReference type="InterPro" id="IPR050240">
    <property type="entry name" value="DNA_pol_type-B"/>
</dbReference>
<dbReference type="GO" id="GO:0003676">
    <property type="term" value="F:nucleic acid binding"/>
    <property type="evidence" value="ECO:0007669"/>
    <property type="project" value="InterPro"/>
</dbReference>
<name>A0A914WK30_9BILA</name>
<evidence type="ECO:0000256" key="4">
    <source>
        <dbReference type="SAM" id="MobiDB-lite"/>
    </source>
</evidence>